<dbReference type="EnsemblMetazoa" id="GBRI018515-RA">
    <property type="protein sequence ID" value="GBRI018515-PA"/>
    <property type="gene ID" value="GBRI018515"/>
</dbReference>
<sequence>QQYRAPSYETHQQFQNPIQPQYSPLARSNQNQYQQPSQFEQQQQYQQPPWMQSQQRQFQPQPQPYQAPQYQPPLNQYQTISIQSQPNQFTTQTNQSYNFNSQPQQQLQQQTVPPHDQTDHRHLQQQQPLSQDYRSSSPGVITLRKEAPLSQRPTPVYISQPAANILKGGSNMRGDLKWPPPEYKEAAARENEERRQIAKGPAFRPRKTHRDYSAFFAKNALSHHYPSYKVPPGTQHIMAK</sequence>
<protein>
    <recommendedName>
        <fullName evidence="4">Zasp-like motif domain-containing protein</fullName>
    </recommendedName>
</protein>
<feature type="compositionally biased region" description="Polar residues" evidence="1">
    <location>
        <begin position="79"/>
        <end position="101"/>
    </location>
</feature>
<feature type="compositionally biased region" description="Polar residues" evidence="1">
    <location>
        <begin position="124"/>
        <end position="139"/>
    </location>
</feature>
<dbReference type="STRING" id="37001.A0A1A9WG47"/>
<proteinExistence type="predicted"/>
<reference evidence="2" key="2">
    <citation type="submission" date="2020-05" db="UniProtKB">
        <authorList>
            <consortium name="EnsemblMetazoa"/>
        </authorList>
    </citation>
    <scope>IDENTIFICATION</scope>
    <source>
        <strain evidence="2">IAEA</strain>
    </source>
</reference>
<feature type="compositionally biased region" description="Low complexity" evidence="1">
    <location>
        <begin position="30"/>
        <end position="78"/>
    </location>
</feature>
<feature type="compositionally biased region" description="Low complexity" evidence="1">
    <location>
        <begin position="102"/>
        <end position="115"/>
    </location>
</feature>
<evidence type="ECO:0000313" key="3">
    <source>
        <dbReference type="Proteomes" id="UP000091820"/>
    </source>
</evidence>
<evidence type="ECO:0000313" key="2">
    <source>
        <dbReference type="EnsemblMetazoa" id="GBRI018515-PA"/>
    </source>
</evidence>
<feature type="compositionally biased region" description="Polar residues" evidence="1">
    <location>
        <begin position="1"/>
        <end position="29"/>
    </location>
</feature>
<feature type="compositionally biased region" description="Basic and acidic residues" evidence="1">
    <location>
        <begin position="182"/>
        <end position="196"/>
    </location>
</feature>
<feature type="region of interest" description="Disordered" evidence="1">
    <location>
        <begin position="1"/>
        <end position="209"/>
    </location>
</feature>
<organism evidence="2 3">
    <name type="scientific">Glossina brevipalpis</name>
    <dbReference type="NCBI Taxonomy" id="37001"/>
    <lineage>
        <taxon>Eukaryota</taxon>
        <taxon>Metazoa</taxon>
        <taxon>Ecdysozoa</taxon>
        <taxon>Arthropoda</taxon>
        <taxon>Hexapoda</taxon>
        <taxon>Insecta</taxon>
        <taxon>Pterygota</taxon>
        <taxon>Neoptera</taxon>
        <taxon>Endopterygota</taxon>
        <taxon>Diptera</taxon>
        <taxon>Brachycera</taxon>
        <taxon>Muscomorpha</taxon>
        <taxon>Hippoboscoidea</taxon>
        <taxon>Glossinidae</taxon>
        <taxon>Glossina</taxon>
    </lineage>
</organism>
<evidence type="ECO:0008006" key="4">
    <source>
        <dbReference type="Google" id="ProtNLM"/>
    </source>
</evidence>
<dbReference type="Proteomes" id="UP000091820">
    <property type="component" value="Unassembled WGS sequence"/>
</dbReference>
<keyword evidence="3" id="KW-1185">Reference proteome</keyword>
<name>A0A1A9WG47_9MUSC</name>
<accession>A0A1A9WG47</accession>
<reference evidence="3" key="1">
    <citation type="submission" date="2014-03" db="EMBL/GenBank/DDBJ databases">
        <authorList>
            <person name="Aksoy S."/>
            <person name="Warren W."/>
            <person name="Wilson R.K."/>
        </authorList>
    </citation>
    <scope>NUCLEOTIDE SEQUENCE [LARGE SCALE GENOMIC DNA]</scope>
    <source>
        <strain evidence="3">IAEA</strain>
    </source>
</reference>
<dbReference type="VEuPathDB" id="VectorBase:GBRI018515"/>
<evidence type="ECO:0000256" key="1">
    <source>
        <dbReference type="SAM" id="MobiDB-lite"/>
    </source>
</evidence>
<dbReference type="AlphaFoldDB" id="A0A1A9WG47"/>